<feature type="domain" description="Phospholipid/glycerol acyltransferase" evidence="5">
    <location>
        <begin position="46"/>
        <end position="164"/>
    </location>
</feature>
<dbReference type="EMBL" id="JEMA01001138">
    <property type="protein sequence ID" value="KYF61923.1"/>
    <property type="molecule type" value="Genomic_DNA"/>
</dbReference>
<proteinExistence type="predicted"/>
<reference evidence="6 7" key="1">
    <citation type="submission" date="2014-02" db="EMBL/GenBank/DDBJ databases">
        <title>The small core and large imbalanced accessory genome model reveals a collaborative survival strategy of Sorangium cellulosum strains in nature.</title>
        <authorList>
            <person name="Han K."/>
            <person name="Peng R."/>
            <person name="Blom J."/>
            <person name="Li Y.-Z."/>
        </authorList>
    </citation>
    <scope>NUCLEOTIDE SEQUENCE [LARGE SCALE GENOMIC DNA]</scope>
    <source>
        <strain evidence="6 7">So0008-312</strain>
    </source>
</reference>
<dbReference type="GO" id="GO:0003841">
    <property type="term" value="F:1-acylglycerol-3-phosphate O-acyltransferase activity"/>
    <property type="evidence" value="ECO:0007669"/>
    <property type="project" value="TreeGrafter"/>
</dbReference>
<organism evidence="6 7">
    <name type="scientific">Sorangium cellulosum</name>
    <name type="common">Polyangium cellulosum</name>
    <dbReference type="NCBI Taxonomy" id="56"/>
    <lineage>
        <taxon>Bacteria</taxon>
        <taxon>Pseudomonadati</taxon>
        <taxon>Myxococcota</taxon>
        <taxon>Polyangia</taxon>
        <taxon>Polyangiales</taxon>
        <taxon>Polyangiaceae</taxon>
        <taxon>Sorangium</taxon>
    </lineage>
</organism>
<dbReference type="CDD" id="cd06551">
    <property type="entry name" value="LPLAT"/>
    <property type="match status" value="1"/>
</dbReference>
<dbReference type="Proteomes" id="UP000075260">
    <property type="component" value="Unassembled WGS sequence"/>
</dbReference>
<dbReference type="AlphaFoldDB" id="A0A150Q292"/>
<sequence>MIPARKHRWFNAWFAAHARARIHGTFGAVLARGVDAARALAAEAPLLLVANHCSWWDPLVVLHASQHLLGVDGHAMMDADNLRRLPFFALVGAFGVDLDLPSDGTAAIRYAARLLDRPGRAVWIFAQGRERPSDERPLGFRAGAAQIARVARRARVLPVALRYEFAGEERPRLYLAIGEPVAAPLGPGEAEAGREPREPEAGRAGRDTEAACAAQEIAVTAELDRIQRAIRKVAGAKDLLLDVDGFQYVHRAKPSVVGQAAERLLAHWTRPREPLTPRLPGGGRGDRS</sequence>
<comment type="pathway">
    <text evidence="1">Lipid metabolism.</text>
</comment>
<evidence type="ECO:0000256" key="3">
    <source>
        <dbReference type="ARBA" id="ARBA00023315"/>
    </source>
</evidence>
<evidence type="ECO:0000256" key="1">
    <source>
        <dbReference type="ARBA" id="ARBA00005189"/>
    </source>
</evidence>
<dbReference type="OrthoDB" id="152799at2"/>
<evidence type="ECO:0000313" key="6">
    <source>
        <dbReference type="EMBL" id="KYF61923.1"/>
    </source>
</evidence>
<dbReference type="SUPFAM" id="SSF69593">
    <property type="entry name" value="Glycerol-3-phosphate (1)-acyltransferase"/>
    <property type="match status" value="1"/>
</dbReference>
<dbReference type="SMART" id="SM00563">
    <property type="entry name" value="PlsC"/>
    <property type="match status" value="1"/>
</dbReference>
<name>A0A150Q292_SORCE</name>
<evidence type="ECO:0000256" key="4">
    <source>
        <dbReference type="SAM" id="MobiDB-lite"/>
    </source>
</evidence>
<evidence type="ECO:0000313" key="7">
    <source>
        <dbReference type="Proteomes" id="UP000075260"/>
    </source>
</evidence>
<comment type="caution">
    <text evidence="6">The sequence shown here is derived from an EMBL/GenBank/DDBJ whole genome shotgun (WGS) entry which is preliminary data.</text>
</comment>
<dbReference type="RefSeq" id="WP_061612884.1">
    <property type="nucleotide sequence ID" value="NZ_JEMA01001138.1"/>
</dbReference>
<accession>A0A150Q292</accession>
<feature type="region of interest" description="Disordered" evidence="4">
    <location>
        <begin position="185"/>
        <end position="208"/>
    </location>
</feature>
<gene>
    <name evidence="6" type="ORF">BE15_35945</name>
</gene>
<dbReference type="InterPro" id="IPR002123">
    <property type="entry name" value="Plipid/glycerol_acylTrfase"/>
</dbReference>
<dbReference type="PANTHER" id="PTHR10434:SF11">
    <property type="entry name" value="1-ACYL-SN-GLYCEROL-3-PHOSPHATE ACYLTRANSFERASE"/>
    <property type="match status" value="1"/>
</dbReference>
<dbReference type="GO" id="GO:0005886">
    <property type="term" value="C:plasma membrane"/>
    <property type="evidence" value="ECO:0007669"/>
    <property type="project" value="TreeGrafter"/>
</dbReference>
<keyword evidence="3" id="KW-0012">Acyltransferase</keyword>
<evidence type="ECO:0000259" key="5">
    <source>
        <dbReference type="SMART" id="SM00563"/>
    </source>
</evidence>
<keyword evidence="2" id="KW-0808">Transferase</keyword>
<dbReference type="GO" id="GO:0006654">
    <property type="term" value="P:phosphatidic acid biosynthetic process"/>
    <property type="evidence" value="ECO:0007669"/>
    <property type="project" value="TreeGrafter"/>
</dbReference>
<protein>
    <recommendedName>
        <fullName evidence="5">Phospholipid/glycerol acyltransferase domain-containing protein</fullName>
    </recommendedName>
</protein>
<dbReference type="PANTHER" id="PTHR10434">
    <property type="entry name" value="1-ACYL-SN-GLYCEROL-3-PHOSPHATE ACYLTRANSFERASE"/>
    <property type="match status" value="1"/>
</dbReference>
<evidence type="ECO:0000256" key="2">
    <source>
        <dbReference type="ARBA" id="ARBA00022679"/>
    </source>
</evidence>
<feature type="compositionally biased region" description="Basic and acidic residues" evidence="4">
    <location>
        <begin position="191"/>
        <end position="208"/>
    </location>
</feature>
<dbReference type="Pfam" id="PF01553">
    <property type="entry name" value="Acyltransferase"/>
    <property type="match status" value="1"/>
</dbReference>